<comment type="caution">
    <text evidence="2">The sequence shown here is derived from an EMBL/GenBank/DDBJ whole genome shotgun (WGS) entry which is preliminary data.</text>
</comment>
<feature type="transmembrane region" description="Helical" evidence="1">
    <location>
        <begin position="131"/>
        <end position="156"/>
    </location>
</feature>
<protein>
    <submittedName>
        <fullName evidence="2">Uncharacterized protein DUF2628</fullName>
    </submittedName>
</protein>
<dbReference type="RefSeq" id="WP_121923394.1">
    <property type="nucleotide sequence ID" value="NZ_REFO01000013.1"/>
</dbReference>
<keyword evidence="1" id="KW-0472">Membrane</keyword>
<gene>
    <name evidence="2" type="ORF">CLV39_1281</name>
</gene>
<accession>A0A3M0B732</accession>
<name>A0A3M0B732_9AQUI</name>
<evidence type="ECO:0000256" key="1">
    <source>
        <dbReference type="SAM" id="Phobius"/>
    </source>
</evidence>
<evidence type="ECO:0000313" key="3">
    <source>
        <dbReference type="Proteomes" id="UP000280842"/>
    </source>
</evidence>
<evidence type="ECO:0000313" key="2">
    <source>
        <dbReference type="EMBL" id="RMA93220.1"/>
    </source>
</evidence>
<dbReference type="Proteomes" id="UP000280842">
    <property type="component" value="Unassembled WGS sequence"/>
</dbReference>
<reference evidence="2 3" key="1">
    <citation type="submission" date="2018-10" db="EMBL/GenBank/DDBJ databases">
        <title>Genomic Encyclopedia of Archaeal and Bacterial Type Strains, Phase II (KMG-II): from individual species to whole genera.</title>
        <authorList>
            <person name="Goeker M."/>
        </authorList>
    </citation>
    <scope>NUCLEOTIDE SEQUENCE [LARGE SCALE GENOMIC DNA]</scope>
    <source>
        <strain evidence="2 3">VM1</strain>
    </source>
</reference>
<keyword evidence="1" id="KW-1133">Transmembrane helix</keyword>
<organism evidence="2 3">
    <name type="scientific">Hydrogenothermus marinus</name>
    <dbReference type="NCBI Taxonomy" id="133270"/>
    <lineage>
        <taxon>Bacteria</taxon>
        <taxon>Pseudomonadati</taxon>
        <taxon>Aquificota</taxon>
        <taxon>Aquificia</taxon>
        <taxon>Aquificales</taxon>
        <taxon>Hydrogenothermaceae</taxon>
        <taxon>Hydrogenothermus</taxon>
    </lineage>
</organism>
<sequence>MEIRKLLEEFSEEIIKDFVQKNSDYYLAKWRLLASKNSKISWNWSAFLFGVMWLGYRKMYLYSFIFVLLTIFTIIPILGLFISLALWIGLGMIGNYLYGKFTYNKLTELKIAFPEESKFQEEVLKAGGTSVLGSFIALFIAIFVWIIIMLLINALVMHQPYSYTNF</sequence>
<dbReference type="InterPro" id="IPR024399">
    <property type="entry name" value="DUF2628"/>
</dbReference>
<feature type="transmembrane region" description="Helical" evidence="1">
    <location>
        <begin position="63"/>
        <end position="88"/>
    </location>
</feature>
<feature type="transmembrane region" description="Helical" evidence="1">
    <location>
        <begin position="40"/>
        <end position="56"/>
    </location>
</feature>
<dbReference type="Pfam" id="PF10947">
    <property type="entry name" value="DUF2628"/>
    <property type="match status" value="1"/>
</dbReference>
<proteinExistence type="predicted"/>
<dbReference type="AlphaFoldDB" id="A0A3M0B732"/>
<keyword evidence="1" id="KW-0812">Transmembrane</keyword>
<dbReference type="OrthoDB" id="6691119at2"/>
<dbReference type="EMBL" id="REFO01000013">
    <property type="protein sequence ID" value="RMA93220.1"/>
    <property type="molecule type" value="Genomic_DNA"/>
</dbReference>
<keyword evidence="3" id="KW-1185">Reference proteome</keyword>